<name>A0A2I1PDT6_9MICO</name>
<protein>
    <submittedName>
        <fullName evidence="7">MFS transporter</fullName>
    </submittedName>
</protein>
<feature type="transmembrane region" description="Helical" evidence="5">
    <location>
        <begin position="272"/>
        <end position="290"/>
    </location>
</feature>
<dbReference type="PROSITE" id="PS50850">
    <property type="entry name" value="MFS"/>
    <property type="match status" value="1"/>
</dbReference>
<evidence type="ECO:0000313" key="8">
    <source>
        <dbReference type="Proteomes" id="UP000234206"/>
    </source>
</evidence>
<dbReference type="GO" id="GO:0022857">
    <property type="term" value="F:transmembrane transporter activity"/>
    <property type="evidence" value="ECO:0007669"/>
    <property type="project" value="InterPro"/>
</dbReference>
<dbReference type="Pfam" id="PF07690">
    <property type="entry name" value="MFS_1"/>
    <property type="match status" value="1"/>
</dbReference>
<dbReference type="PANTHER" id="PTHR23523:SF2">
    <property type="entry name" value="2-NITROIMIDAZOLE TRANSPORTER"/>
    <property type="match status" value="1"/>
</dbReference>
<feature type="transmembrane region" description="Helical" evidence="5">
    <location>
        <begin position="188"/>
        <end position="210"/>
    </location>
</feature>
<feature type="transmembrane region" description="Helical" evidence="5">
    <location>
        <begin position="143"/>
        <end position="168"/>
    </location>
</feature>
<evidence type="ECO:0000256" key="1">
    <source>
        <dbReference type="ARBA" id="ARBA00004651"/>
    </source>
</evidence>
<feature type="transmembrane region" description="Helical" evidence="5">
    <location>
        <begin position="327"/>
        <end position="347"/>
    </location>
</feature>
<gene>
    <name evidence="7" type="ORF">CYJ76_00595</name>
</gene>
<dbReference type="EMBL" id="PKIZ01000001">
    <property type="protein sequence ID" value="PKZ42789.1"/>
    <property type="molecule type" value="Genomic_DNA"/>
</dbReference>
<feature type="transmembrane region" description="Helical" evidence="5">
    <location>
        <begin position="302"/>
        <end position="321"/>
    </location>
</feature>
<keyword evidence="2 5" id="KW-0812">Transmembrane</keyword>
<feature type="transmembrane region" description="Helical" evidence="5">
    <location>
        <begin position="231"/>
        <end position="252"/>
    </location>
</feature>
<dbReference type="SUPFAM" id="SSF103473">
    <property type="entry name" value="MFS general substrate transporter"/>
    <property type="match status" value="1"/>
</dbReference>
<dbReference type="InterPro" id="IPR020846">
    <property type="entry name" value="MFS_dom"/>
</dbReference>
<accession>A0A2I1PDT6</accession>
<keyword evidence="8" id="KW-1185">Reference proteome</keyword>
<evidence type="ECO:0000256" key="2">
    <source>
        <dbReference type="ARBA" id="ARBA00022692"/>
    </source>
</evidence>
<feature type="transmembrane region" description="Helical" evidence="5">
    <location>
        <begin position="367"/>
        <end position="385"/>
    </location>
</feature>
<keyword evidence="4 5" id="KW-0472">Membrane</keyword>
<comment type="subcellular location">
    <subcellularLocation>
        <location evidence="1">Cell membrane</location>
        <topology evidence="1">Multi-pass membrane protein</topology>
    </subcellularLocation>
</comment>
<evidence type="ECO:0000256" key="3">
    <source>
        <dbReference type="ARBA" id="ARBA00022989"/>
    </source>
</evidence>
<evidence type="ECO:0000259" key="6">
    <source>
        <dbReference type="PROSITE" id="PS50850"/>
    </source>
</evidence>
<organism evidence="7 8">
    <name type="scientific">Kytococcus schroeteri</name>
    <dbReference type="NCBI Taxonomy" id="138300"/>
    <lineage>
        <taxon>Bacteria</taxon>
        <taxon>Bacillati</taxon>
        <taxon>Actinomycetota</taxon>
        <taxon>Actinomycetes</taxon>
        <taxon>Micrococcales</taxon>
        <taxon>Kytococcaceae</taxon>
        <taxon>Kytococcus</taxon>
    </lineage>
</organism>
<sequence length="424" mass="42763">MSTPTIGSRRRLPVGPVVAIVAVATVALMLRPAATSLGPLLPDISADLGGGGLGAGVLTALPPFIFGVLGLAAVPIGRRLGLSGAIVAALGISVAGLALRPVVGSMGIFLALSVLALVGGALGNVLVPAWVKRHSSGTQQRQLMAVYVAVLSIGGSAGAMLAIPLTGLPGASVLPRIGHGPDPSGGDWRISVLAWAVIALVPLAMWAVVVRRTGHDFPRNALAEQASHVSIWRSPTAVALTAMFALQSTNAYTQFGWLPRIYTEGGVSAGMGGFYTALIAACGVLGGWIMPGLIETVSSLRTLAVICGGLTTIGYLGLLVAPHSLALVWALVLGLGGFAFPMVIALLPARTADPLITARLSGIVQPVGYIFAAVGPLAVGAIVAATGSVTIVLWLMALSGVLLALAGWRGAAEVLVDDELAAAR</sequence>
<dbReference type="GO" id="GO:0005886">
    <property type="term" value="C:plasma membrane"/>
    <property type="evidence" value="ECO:0007669"/>
    <property type="project" value="UniProtKB-SubCell"/>
</dbReference>
<dbReference type="PANTHER" id="PTHR23523">
    <property type="match status" value="1"/>
</dbReference>
<reference evidence="7 8" key="1">
    <citation type="submission" date="2017-12" db="EMBL/GenBank/DDBJ databases">
        <title>Phylogenetic diversity of female urinary microbiome.</title>
        <authorList>
            <person name="Thomas-White K."/>
            <person name="Wolfe A.J."/>
        </authorList>
    </citation>
    <scope>NUCLEOTIDE SEQUENCE [LARGE SCALE GENOMIC DNA]</scope>
    <source>
        <strain evidence="7 8">UMB1298</strain>
    </source>
</reference>
<keyword evidence="3 5" id="KW-1133">Transmembrane helix</keyword>
<feature type="transmembrane region" description="Helical" evidence="5">
    <location>
        <begin position="50"/>
        <end position="73"/>
    </location>
</feature>
<dbReference type="RefSeq" id="WP_101848935.1">
    <property type="nucleotide sequence ID" value="NZ_PKIZ01000001.1"/>
</dbReference>
<feature type="transmembrane region" description="Helical" evidence="5">
    <location>
        <begin position="391"/>
        <end position="408"/>
    </location>
</feature>
<proteinExistence type="predicted"/>
<dbReference type="OrthoDB" id="5317164at2"/>
<evidence type="ECO:0000256" key="4">
    <source>
        <dbReference type="ARBA" id="ARBA00023136"/>
    </source>
</evidence>
<feature type="transmembrane region" description="Helical" evidence="5">
    <location>
        <begin position="12"/>
        <end position="30"/>
    </location>
</feature>
<feature type="domain" description="Major facilitator superfamily (MFS) profile" evidence="6">
    <location>
        <begin position="17"/>
        <end position="415"/>
    </location>
</feature>
<dbReference type="Proteomes" id="UP000234206">
    <property type="component" value="Unassembled WGS sequence"/>
</dbReference>
<feature type="transmembrane region" description="Helical" evidence="5">
    <location>
        <begin position="105"/>
        <end position="131"/>
    </location>
</feature>
<dbReference type="AlphaFoldDB" id="A0A2I1PDT6"/>
<feature type="transmembrane region" description="Helical" evidence="5">
    <location>
        <begin position="80"/>
        <end position="99"/>
    </location>
</feature>
<dbReference type="InterPro" id="IPR011701">
    <property type="entry name" value="MFS"/>
</dbReference>
<evidence type="ECO:0000256" key="5">
    <source>
        <dbReference type="SAM" id="Phobius"/>
    </source>
</evidence>
<dbReference type="InterPro" id="IPR036259">
    <property type="entry name" value="MFS_trans_sf"/>
</dbReference>
<dbReference type="Gene3D" id="1.20.1250.20">
    <property type="entry name" value="MFS general substrate transporter like domains"/>
    <property type="match status" value="1"/>
</dbReference>
<evidence type="ECO:0000313" key="7">
    <source>
        <dbReference type="EMBL" id="PKZ42789.1"/>
    </source>
</evidence>
<comment type="caution">
    <text evidence="7">The sequence shown here is derived from an EMBL/GenBank/DDBJ whole genome shotgun (WGS) entry which is preliminary data.</text>
</comment>
<dbReference type="InterPro" id="IPR052524">
    <property type="entry name" value="MFS_Cyanate_Porter"/>
</dbReference>